<dbReference type="InterPro" id="IPR011606">
    <property type="entry name" value="Brnchd-chn_aa_trnsp_permease"/>
</dbReference>
<proteinExistence type="inferred from homology"/>
<evidence type="ECO:0000313" key="10">
    <source>
        <dbReference type="Proteomes" id="UP000295678"/>
    </source>
</evidence>
<keyword evidence="6 8" id="KW-1133">Transmembrane helix</keyword>
<feature type="transmembrane region" description="Helical" evidence="8">
    <location>
        <begin position="192"/>
        <end position="208"/>
    </location>
</feature>
<dbReference type="GO" id="GO:0005886">
    <property type="term" value="C:plasma membrane"/>
    <property type="evidence" value="ECO:0007669"/>
    <property type="project" value="UniProtKB-SubCell"/>
</dbReference>
<feature type="transmembrane region" description="Helical" evidence="8">
    <location>
        <begin position="165"/>
        <end position="185"/>
    </location>
</feature>
<keyword evidence="3" id="KW-0813">Transport</keyword>
<accession>A0A4R3MHK8</accession>
<evidence type="ECO:0000256" key="3">
    <source>
        <dbReference type="ARBA" id="ARBA00022448"/>
    </source>
</evidence>
<comment type="caution">
    <text evidence="9">The sequence shown here is derived from an EMBL/GenBank/DDBJ whole genome shotgun (WGS) entry which is preliminary data.</text>
</comment>
<dbReference type="Proteomes" id="UP000295678">
    <property type="component" value="Unassembled WGS sequence"/>
</dbReference>
<dbReference type="PANTHER" id="PTHR34979:SF1">
    <property type="entry name" value="INNER MEMBRANE PROTEIN YGAZ"/>
    <property type="match status" value="1"/>
</dbReference>
<dbReference type="GO" id="GO:1903785">
    <property type="term" value="P:L-valine transmembrane transport"/>
    <property type="evidence" value="ECO:0007669"/>
    <property type="project" value="TreeGrafter"/>
</dbReference>
<keyword evidence="5 8" id="KW-0812">Transmembrane</keyword>
<protein>
    <submittedName>
        <fullName evidence="9">4-azaleucine resistance transporter AzlC</fullName>
    </submittedName>
</protein>
<keyword evidence="7 8" id="KW-0472">Membrane</keyword>
<comment type="similarity">
    <text evidence="2">Belongs to the AzlC family.</text>
</comment>
<dbReference type="PANTHER" id="PTHR34979">
    <property type="entry name" value="INNER MEMBRANE PROTEIN YGAZ"/>
    <property type="match status" value="1"/>
</dbReference>
<gene>
    <name evidence="9" type="ORF">EDC22_101383</name>
</gene>
<feature type="transmembrane region" description="Helical" evidence="8">
    <location>
        <begin position="133"/>
        <end position="153"/>
    </location>
</feature>
<feature type="transmembrane region" description="Helical" evidence="8">
    <location>
        <begin position="16"/>
        <end position="36"/>
    </location>
</feature>
<feature type="transmembrane region" description="Helical" evidence="8">
    <location>
        <begin position="214"/>
        <end position="233"/>
    </location>
</feature>
<evidence type="ECO:0000256" key="7">
    <source>
        <dbReference type="ARBA" id="ARBA00023136"/>
    </source>
</evidence>
<name>A0A4R3MHK8_9HYPH</name>
<evidence type="ECO:0000256" key="2">
    <source>
        <dbReference type="ARBA" id="ARBA00010735"/>
    </source>
</evidence>
<evidence type="ECO:0000256" key="6">
    <source>
        <dbReference type="ARBA" id="ARBA00022989"/>
    </source>
</evidence>
<evidence type="ECO:0000256" key="1">
    <source>
        <dbReference type="ARBA" id="ARBA00004651"/>
    </source>
</evidence>
<evidence type="ECO:0000256" key="8">
    <source>
        <dbReference type="SAM" id="Phobius"/>
    </source>
</evidence>
<evidence type="ECO:0000313" key="9">
    <source>
        <dbReference type="EMBL" id="TCT13515.1"/>
    </source>
</evidence>
<evidence type="ECO:0000256" key="5">
    <source>
        <dbReference type="ARBA" id="ARBA00022692"/>
    </source>
</evidence>
<dbReference type="AlphaFoldDB" id="A0A4R3MHK8"/>
<sequence length="241" mass="25251">MQPDRRTHLQTEFRDGVIAVVPACVAVVPFALLLGALAHQKGLSVPEVVLMSGLVFAGASQFVALDIWADPAPWLMVAVSALMINSRHLLMGASIAPKIAHFRSGASYLALFLMADEVWALCERRSGERPIAFAYWLGVAVPLYLNWVGWTGLGAALGAVFTDPAAFGFDFAFTAMFLTIIVGLWRGPSTGIAIAASAATASLVYLTVDGPWYIAAGGIAGALAGALFSPRIAMAAAEAGE</sequence>
<dbReference type="Pfam" id="PF03591">
    <property type="entry name" value="AzlC"/>
    <property type="match status" value="1"/>
</dbReference>
<keyword evidence="4" id="KW-1003">Cell membrane</keyword>
<dbReference type="EMBL" id="SMAK01000001">
    <property type="protein sequence ID" value="TCT13515.1"/>
    <property type="molecule type" value="Genomic_DNA"/>
</dbReference>
<feature type="transmembrane region" description="Helical" evidence="8">
    <location>
        <begin position="74"/>
        <end position="96"/>
    </location>
</feature>
<feature type="transmembrane region" description="Helical" evidence="8">
    <location>
        <begin position="48"/>
        <end position="68"/>
    </location>
</feature>
<evidence type="ECO:0000256" key="4">
    <source>
        <dbReference type="ARBA" id="ARBA00022475"/>
    </source>
</evidence>
<organism evidence="9 10">
    <name type="scientific">Tepidamorphus gemmatus</name>
    <dbReference type="NCBI Taxonomy" id="747076"/>
    <lineage>
        <taxon>Bacteria</taxon>
        <taxon>Pseudomonadati</taxon>
        <taxon>Pseudomonadota</taxon>
        <taxon>Alphaproteobacteria</taxon>
        <taxon>Hyphomicrobiales</taxon>
        <taxon>Tepidamorphaceae</taxon>
        <taxon>Tepidamorphus</taxon>
    </lineage>
</organism>
<comment type="subcellular location">
    <subcellularLocation>
        <location evidence="1">Cell membrane</location>
        <topology evidence="1">Multi-pass membrane protein</topology>
    </subcellularLocation>
</comment>
<keyword evidence="10" id="KW-1185">Reference proteome</keyword>
<reference evidence="9 10" key="1">
    <citation type="submission" date="2019-03" db="EMBL/GenBank/DDBJ databases">
        <title>Genomic Encyclopedia of Type Strains, Phase IV (KMG-IV): sequencing the most valuable type-strain genomes for metagenomic binning, comparative biology and taxonomic classification.</title>
        <authorList>
            <person name="Goeker M."/>
        </authorList>
    </citation>
    <scope>NUCLEOTIDE SEQUENCE [LARGE SCALE GENOMIC DNA]</scope>
    <source>
        <strain evidence="9 10">DSM 19345</strain>
    </source>
</reference>